<dbReference type="AlphaFoldDB" id="A0A834TW69"/>
<evidence type="ECO:0000313" key="3">
    <source>
        <dbReference type="Proteomes" id="UP000634136"/>
    </source>
</evidence>
<dbReference type="Proteomes" id="UP000634136">
    <property type="component" value="Unassembled WGS sequence"/>
</dbReference>
<feature type="compositionally biased region" description="Basic and acidic residues" evidence="1">
    <location>
        <begin position="93"/>
        <end position="108"/>
    </location>
</feature>
<keyword evidence="3" id="KW-1185">Reference proteome</keyword>
<name>A0A834TW69_9FABA</name>
<feature type="compositionally biased region" description="Acidic residues" evidence="1">
    <location>
        <begin position="238"/>
        <end position="251"/>
    </location>
</feature>
<reference evidence="2" key="1">
    <citation type="submission" date="2020-09" db="EMBL/GenBank/DDBJ databases">
        <title>Genome-Enabled Discovery of Anthraquinone Biosynthesis in Senna tora.</title>
        <authorList>
            <person name="Kang S.-H."/>
            <person name="Pandey R.P."/>
            <person name="Lee C.-M."/>
            <person name="Sim J.-S."/>
            <person name="Jeong J.-T."/>
            <person name="Choi B.-S."/>
            <person name="Jung M."/>
            <person name="Ginzburg D."/>
            <person name="Zhao K."/>
            <person name="Won S.Y."/>
            <person name="Oh T.-J."/>
            <person name="Yu Y."/>
            <person name="Kim N.-H."/>
            <person name="Lee O.R."/>
            <person name="Lee T.-H."/>
            <person name="Bashyal P."/>
            <person name="Kim T.-S."/>
            <person name="Lee W.-H."/>
            <person name="Kawkins C."/>
            <person name="Kim C.-K."/>
            <person name="Kim J.S."/>
            <person name="Ahn B.O."/>
            <person name="Rhee S.Y."/>
            <person name="Sohng J.K."/>
        </authorList>
    </citation>
    <scope>NUCLEOTIDE SEQUENCE</scope>
    <source>
        <tissue evidence="2">Leaf</tissue>
    </source>
</reference>
<organism evidence="2 3">
    <name type="scientific">Senna tora</name>
    <dbReference type="NCBI Taxonomy" id="362788"/>
    <lineage>
        <taxon>Eukaryota</taxon>
        <taxon>Viridiplantae</taxon>
        <taxon>Streptophyta</taxon>
        <taxon>Embryophyta</taxon>
        <taxon>Tracheophyta</taxon>
        <taxon>Spermatophyta</taxon>
        <taxon>Magnoliopsida</taxon>
        <taxon>eudicotyledons</taxon>
        <taxon>Gunneridae</taxon>
        <taxon>Pentapetalae</taxon>
        <taxon>rosids</taxon>
        <taxon>fabids</taxon>
        <taxon>Fabales</taxon>
        <taxon>Fabaceae</taxon>
        <taxon>Caesalpinioideae</taxon>
        <taxon>Cassia clade</taxon>
        <taxon>Senna</taxon>
    </lineage>
</organism>
<protein>
    <submittedName>
        <fullName evidence="2">Protein argonaute 2-like</fullName>
    </submittedName>
</protein>
<dbReference type="OrthoDB" id="6077919at2759"/>
<evidence type="ECO:0000256" key="1">
    <source>
        <dbReference type="SAM" id="MobiDB-lite"/>
    </source>
</evidence>
<evidence type="ECO:0000313" key="2">
    <source>
        <dbReference type="EMBL" id="KAF7829044.1"/>
    </source>
</evidence>
<feature type="region of interest" description="Disordered" evidence="1">
    <location>
        <begin position="91"/>
        <end position="118"/>
    </location>
</feature>
<comment type="caution">
    <text evidence="2">The sequence shown here is derived from an EMBL/GenBank/DDBJ whole genome shotgun (WGS) entry which is preliminary data.</text>
</comment>
<sequence>MGHVMLSAMNGGSGNNLRVKLPIKRKSVAIVSDSSGKPQTCRVCSQRFPTWRVILRGGYGRKALTGGPEGWVDAALGAGVAGVVRGWDLNEGEGARGGDYKGKRKATDNDTNPPLGKPRCLECQIDEFPSWRAAFAHMQAHPRPNCGPPPQPQPQARDNRYHYRGRIVILRTRGRRRGDEGGAGPSRGRIIDLNNPTEGAVGDGEVIDQSDVGFEEEKQKKNAQGRVKHNFDLNELPPPEEDDDNDIKDKP</sequence>
<dbReference type="EMBL" id="JAAIUW010000006">
    <property type="protein sequence ID" value="KAF7829044.1"/>
    <property type="molecule type" value="Genomic_DNA"/>
</dbReference>
<gene>
    <name evidence="2" type="ORF">G2W53_020208</name>
</gene>
<accession>A0A834TW69</accession>
<proteinExistence type="predicted"/>
<feature type="region of interest" description="Disordered" evidence="1">
    <location>
        <begin position="140"/>
        <end position="251"/>
    </location>
</feature>